<dbReference type="Gene3D" id="1.10.10.10">
    <property type="entry name" value="Winged helix-like DNA-binding domain superfamily/Winged helix DNA-binding domain"/>
    <property type="match status" value="1"/>
</dbReference>
<dbReference type="EMBL" id="CP051298">
    <property type="protein sequence ID" value="QKD44984.1"/>
    <property type="molecule type" value="Genomic_DNA"/>
</dbReference>
<dbReference type="PROSITE" id="PS50931">
    <property type="entry name" value="HTH_LYSR"/>
    <property type="match status" value="1"/>
</dbReference>
<keyword evidence="2" id="KW-0805">Transcription regulation</keyword>
<dbReference type="Pfam" id="PF03466">
    <property type="entry name" value="LysR_substrate"/>
    <property type="match status" value="1"/>
</dbReference>
<accession>A0A858ZWC5</accession>
<reference evidence="6 7" key="1">
    <citation type="submission" date="2020-05" db="EMBL/GenBank/DDBJ databases">
        <title>Complete genome sequence of Alicycliphilus denitrificans DP3.</title>
        <authorList>
            <person name="Chen X."/>
        </authorList>
    </citation>
    <scope>NUCLEOTIDE SEQUENCE [LARGE SCALE GENOMIC DNA]</scope>
    <source>
        <strain evidence="6 7">DP3</strain>
    </source>
</reference>
<dbReference type="Pfam" id="PF00126">
    <property type="entry name" value="HTH_1"/>
    <property type="match status" value="1"/>
</dbReference>
<dbReference type="GO" id="GO:0000976">
    <property type="term" value="F:transcription cis-regulatory region binding"/>
    <property type="evidence" value="ECO:0007669"/>
    <property type="project" value="TreeGrafter"/>
</dbReference>
<evidence type="ECO:0000259" key="5">
    <source>
        <dbReference type="PROSITE" id="PS50931"/>
    </source>
</evidence>
<dbReference type="SUPFAM" id="SSF53850">
    <property type="entry name" value="Periplasmic binding protein-like II"/>
    <property type="match status" value="1"/>
</dbReference>
<dbReference type="Gene3D" id="3.40.190.10">
    <property type="entry name" value="Periplasmic binding protein-like II"/>
    <property type="match status" value="2"/>
</dbReference>
<evidence type="ECO:0000256" key="4">
    <source>
        <dbReference type="ARBA" id="ARBA00023163"/>
    </source>
</evidence>
<dbReference type="RefSeq" id="WP_013519906.1">
    <property type="nucleotide sequence ID" value="NZ_CP051298.1"/>
</dbReference>
<dbReference type="InterPro" id="IPR036388">
    <property type="entry name" value="WH-like_DNA-bd_sf"/>
</dbReference>
<evidence type="ECO:0000256" key="1">
    <source>
        <dbReference type="ARBA" id="ARBA00009437"/>
    </source>
</evidence>
<evidence type="ECO:0000313" key="6">
    <source>
        <dbReference type="EMBL" id="QKD44984.1"/>
    </source>
</evidence>
<evidence type="ECO:0000256" key="2">
    <source>
        <dbReference type="ARBA" id="ARBA00023015"/>
    </source>
</evidence>
<sequence>METRWIQDFVTLADVRNFTRAAELRNVSQAAFSRRIQALEQWLGTALVDRTCFPLRFTEAGERFRASAVALLAQIDDVRAEAAGENANNNVKLAMPYALAATRLSPWWDDWSQGLDARLSVSTGNVLDTMQALSEGSVDLVIGYLHAASPIAPDLSRHEHLLLDTEKVRPYSVAASATDRSPRFALPDTPGHPAPLLMYSPTVYFSRVVRSILDAEGPSLHGPTVVESAMTDVLASMAEKGMGLAWLPDSCVAQGRFPSLVPAADARWCTHVDVVAFRLRHNTRPVVERVWSRMAAA</sequence>
<proteinExistence type="inferred from homology"/>
<comment type="similarity">
    <text evidence="1">Belongs to the LysR transcriptional regulatory family.</text>
</comment>
<dbReference type="PANTHER" id="PTHR30126">
    <property type="entry name" value="HTH-TYPE TRANSCRIPTIONAL REGULATOR"/>
    <property type="match status" value="1"/>
</dbReference>
<dbReference type="OMA" id="IQAYIYR"/>
<evidence type="ECO:0000313" key="7">
    <source>
        <dbReference type="Proteomes" id="UP000500755"/>
    </source>
</evidence>
<dbReference type="InterPro" id="IPR000847">
    <property type="entry name" value="LysR_HTH_N"/>
</dbReference>
<feature type="domain" description="HTH lysR-type" evidence="5">
    <location>
        <begin position="1"/>
        <end position="58"/>
    </location>
</feature>
<dbReference type="Proteomes" id="UP000500755">
    <property type="component" value="Chromosome"/>
</dbReference>
<gene>
    <name evidence="6" type="ORF">HF896_15840</name>
</gene>
<dbReference type="PRINTS" id="PR00039">
    <property type="entry name" value="HTHLYSR"/>
</dbReference>
<name>A0A858ZWC5_9BURK</name>
<dbReference type="InterPro" id="IPR005119">
    <property type="entry name" value="LysR_subst-bd"/>
</dbReference>
<dbReference type="InterPro" id="IPR036390">
    <property type="entry name" value="WH_DNA-bd_sf"/>
</dbReference>
<dbReference type="CDD" id="cd05466">
    <property type="entry name" value="PBP2_LTTR_substrate"/>
    <property type="match status" value="1"/>
</dbReference>
<protein>
    <submittedName>
        <fullName evidence="6">LysR family transcriptional regulator</fullName>
    </submittedName>
</protein>
<keyword evidence="3" id="KW-0238">DNA-binding</keyword>
<dbReference type="AlphaFoldDB" id="A0A858ZWC5"/>
<dbReference type="SUPFAM" id="SSF46785">
    <property type="entry name" value="Winged helix' DNA-binding domain"/>
    <property type="match status" value="1"/>
</dbReference>
<dbReference type="PANTHER" id="PTHR30126:SF2">
    <property type="entry name" value="HTH-TYPE TRANSCRIPTIONAL REGULATOR YJIE"/>
    <property type="match status" value="1"/>
</dbReference>
<organism evidence="6 7">
    <name type="scientific">Alicycliphilus denitrificans</name>
    <dbReference type="NCBI Taxonomy" id="179636"/>
    <lineage>
        <taxon>Bacteria</taxon>
        <taxon>Pseudomonadati</taxon>
        <taxon>Pseudomonadota</taxon>
        <taxon>Betaproteobacteria</taxon>
        <taxon>Burkholderiales</taxon>
        <taxon>Comamonadaceae</taxon>
        <taxon>Alicycliphilus</taxon>
    </lineage>
</organism>
<evidence type="ECO:0000256" key="3">
    <source>
        <dbReference type="ARBA" id="ARBA00023125"/>
    </source>
</evidence>
<dbReference type="GO" id="GO:0003700">
    <property type="term" value="F:DNA-binding transcription factor activity"/>
    <property type="evidence" value="ECO:0007669"/>
    <property type="project" value="InterPro"/>
</dbReference>
<keyword evidence="4" id="KW-0804">Transcription</keyword>